<evidence type="ECO:0000256" key="9">
    <source>
        <dbReference type="ARBA" id="ARBA00023157"/>
    </source>
</evidence>
<dbReference type="PANTHER" id="PTHR23277">
    <property type="entry name" value="NECTIN-RELATED"/>
    <property type="match status" value="1"/>
</dbReference>
<accession>A0A2I4CEJ3</accession>
<comment type="subcellular location">
    <subcellularLocation>
        <location evidence="1">Membrane</location>
        <topology evidence="1">Single-pass membrane protein</topology>
    </subcellularLocation>
</comment>
<dbReference type="InterPro" id="IPR003598">
    <property type="entry name" value="Ig_sub2"/>
</dbReference>
<keyword evidence="5" id="KW-0677">Repeat</keyword>
<keyword evidence="3 12" id="KW-0812">Transmembrane</keyword>
<protein>
    <submittedName>
        <fullName evidence="16">Nectin-4 isoform X1</fullName>
    </submittedName>
</protein>
<keyword evidence="4 13" id="KW-0732">Signal</keyword>
<reference evidence="16" key="1">
    <citation type="submission" date="2025-08" db="UniProtKB">
        <authorList>
            <consortium name="RefSeq"/>
        </authorList>
    </citation>
    <scope>IDENTIFICATION</scope>
    <source>
        <strain evidence="16">Quisiro</strain>
        <tissue evidence="16">Liver</tissue>
    </source>
</reference>
<evidence type="ECO:0000313" key="15">
    <source>
        <dbReference type="Proteomes" id="UP000192220"/>
    </source>
</evidence>
<feature type="transmembrane region" description="Helical" evidence="12">
    <location>
        <begin position="338"/>
        <end position="362"/>
    </location>
</feature>
<evidence type="ECO:0000259" key="14">
    <source>
        <dbReference type="PROSITE" id="PS50835"/>
    </source>
</evidence>
<keyword evidence="6" id="KW-0130">Cell adhesion</keyword>
<dbReference type="PANTHER" id="PTHR23277:SF11">
    <property type="entry name" value="NECTIN-4"/>
    <property type="match status" value="1"/>
</dbReference>
<dbReference type="Pfam" id="PF07686">
    <property type="entry name" value="V-set"/>
    <property type="match status" value="1"/>
</dbReference>
<sequence length="603" mass="66855">MTSLLNSLSLCLCALLIHVTVGQGQIQTVTVNQPLKLSIRSVEEQETTLPCHYEPQEGEVVVQVTWFKVNADGSKEQMITAHFEEGQTAFGLWFKYVRFKSDKPTVDSSLIILSTRVSDEGEYICRSSIFPAGSFDTEMFLVVWTSPISSVDPVVVVEEESSKKVASCRSVGRPPPMLSWDTELKGQVINRSSDNGAVSTHFSLYPRRGMNGKKLDCLVWHPLLPTPRRIENRLEVLFPPVAEVYGYKEDWTVSMENAVLRCINGGNPKPVVTWTREGGALPKGTQVTGDELVFIQPLNFSDGGTYECMAKNKLGEAKATVTIALKGPYTVTEPDKMIMIYIGCGAAALFLLMVILIIILICHHKRKKQKLKTELSKKTEECTLYRQASFRRVNSVNTERDVTEENIPLRVEGTLRTSLSSLGQELAHCRDSRSTISCGRGGLGAYDSLGRPSLNNNSRRGRLFDRDEEARLRVESYVKNSNMSLSLSQESRYQPPLTPSTFPAVHQTEALRHMNGNAVMPADGGSRPGSFTKTYQPPPVSCTYPPVTDDEDEVDEGLGGPASQEHPDDQDSEHSGLSDFSKLRKSPPIINPHKSIIHKAHIV</sequence>
<dbReference type="SMART" id="SM00409">
    <property type="entry name" value="IG"/>
    <property type="match status" value="2"/>
</dbReference>
<feature type="domain" description="Ig-like" evidence="14">
    <location>
        <begin position="34"/>
        <end position="128"/>
    </location>
</feature>
<evidence type="ECO:0000256" key="7">
    <source>
        <dbReference type="ARBA" id="ARBA00022989"/>
    </source>
</evidence>
<dbReference type="Proteomes" id="UP000192220">
    <property type="component" value="Unplaced"/>
</dbReference>
<dbReference type="Pfam" id="PF07679">
    <property type="entry name" value="I-set"/>
    <property type="match status" value="1"/>
</dbReference>
<feature type="region of interest" description="Disordered" evidence="11">
    <location>
        <begin position="517"/>
        <end position="603"/>
    </location>
</feature>
<proteinExistence type="inferred from homology"/>
<dbReference type="InterPro" id="IPR036179">
    <property type="entry name" value="Ig-like_dom_sf"/>
</dbReference>
<dbReference type="InterPro" id="IPR013098">
    <property type="entry name" value="Ig_I-set"/>
</dbReference>
<dbReference type="InterPro" id="IPR003599">
    <property type="entry name" value="Ig_sub"/>
</dbReference>
<evidence type="ECO:0000256" key="3">
    <source>
        <dbReference type="ARBA" id="ARBA00022692"/>
    </source>
</evidence>
<feature type="signal peptide" evidence="13">
    <location>
        <begin position="1"/>
        <end position="24"/>
    </location>
</feature>
<dbReference type="AlphaFoldDB" id="A0A2I4CEJ3"/>
<organism evidence="15 16">
    <name type="scientific">Austrofundulus limnaeus</name>
    <name type="common">Annual killifish</name>
    <dbReference type="NCBI Taxonomy" id="52670"/>
    <lineage>
        <taxon>Eukaryota</taxon>
        <taxon>Metazoa</taxon>
        <taxon>Chordata</taxon>
        <taxon>Craniata</taxon>
        <taxon>Vertebrata</taxon>
        <taxon>Euteleostomi</taxon>
        <taxon>Actinopterygii</taxon>
        <taxon>Neopterygii</taxon>
        <taxon>Teleostei</taxon>
        <taxon>Neoteleostei</taxon>
        <taxon>Acanthomorphata</taxon>
        <taxon>Ovalentaria</taxon>
        <taxon>Atherinomorphae</taxon>
        <taxon>Cyprinodontiformes</taxon>
        <taxon>Rivulidae</taxon>
        <taxon>Austrofundulus</taxon>
    </lineage>
</organism>
<keyword evidence="7 12" id="KW-1133">Transmembrane helix</keyword>
<keyword evidence="9" id="KW-1015">Disulfide bond</keyword>
<evidence type="ECO:0000256" key="5">
    <source>
        <dbReference type="ARBA" id="ARBA00022737"/>
    </source>
</evidence>
<dbReference type="InterPro" id="IPR007110">
    <property type="entry name" value="Ig-like_dom"/>
</dbReference>
<dbReference type="InParanoid" id="A0A2I4CEJ3"/>
<feature type="chain" id="PRO_5014190994" evidence="13">
    <location>
        <begin position="25"/>
        <end position="603"/>
    </location>
</feature>
<keyword evidence="10" id="KW-0325">Glycoprotein</keyword>
<evidence type="ECO:0000256" key="10">
    <source>
        <dbReference type="ARBA" id="ARBA00023180"/>
    </source>
</evidence>
<evidence type="ECO:0000256" key="1">
    <source>
        <dbReference type="ARBA" id="ARBA00004167"/>
    </source>
</evidence>
<dbReference type="RefSeq" id="XP_013878410.1">
    <property type="nucleotide sequence ID" value="XM_014022956.1"/>
</dbReference>
<keyword evidence="8 12" id="KW-0472">Membrane</keyword>
<dbReference type="InterPro" id="IPR051427">
    <property type="entry name" value="Nectin/Nectin-like"/>
</dbReference>
<dbReference type="STRING" id="52670.A0A2I4CEJ3"/>
<dbReference type="GO" id="GO:0005912">
    <property type="term" value="C:adherens junction"/>
    <property type="evidence" value="ECO:0007669"/>
    <property type="project" value="TreeGrafter"/>
</dbReference>
<dbReference type="GO" id="GO:0007157">
    <property type="term" value="P:heterophilic cell-cell adhesion via plasma membrane cell adhesion molecules"/>
    <property type="evidence" value="ECO:0007669"/>
    <property type="project" value="TreeGrafter"/>
</dbReference>
<name>A0A2I4CEJ3_AUSLI</name>
<dbReference type="GO" id="GO:0007156">
    <property type="term" value="P:homophilic cell adhesion via plasma membrane adhesion molecules"/>
    <property type="evidence" value="ECO:0007669"/>
    <property type="project" value="TreeGrafter"/>
</dbReference>
<feature type="compositionally biased region" description="Basic and acidic residues" evidence="11">
    <location>
        <begin position="565"/>
        <end position="576"/>
    </location>
</feature>
<evidence type="ECO:0000256" key="11">
    <source>
        <dbReference type="SAM" id="MobiDB-lite"/>
    </source>
</evidence>
<dbReference type="CTD" id="560512"/>
<dbReference type="SMART" id="SM00408">
    <property type="entry name" value="IGc2"/>
    <property type="match status" value="2"/>
</dbReference>
<dbReference type="KEGG" id="alim:106527933"/>
<evidence type="ECO:0000313" key="16">
    <source>
        <dbReference type="RefSeq" id="XP_013878410.1"/>
    </source>
</evidence>
<dbReference type="Pfam" id="PF08205">
    <property type="entry name" value="C2-set_2"/>
    <property type="match status" value="1"/>
</dbReference>
<evidence type="ECO:0000256" key="13">
    <source>
        <dbReference type="SAM" id="SignalP"/>
    </source>
</evidence>
<dbReference type="SUPFAM" id="SSF48726">
    <property type="entry name" value="Immunoglobulin"/>
    <property type="match status" value="3"/>
</dbReference>
<evidence type="ECO:0000256" key="12">
    <source>
        <dbReference type="SAM" id="Phobius"/>
    </source>
</evidence>
<dbReference type="PROSITE" id="PS50835">
    <property type="entry name" value="IG_LIKE"/>
    <property type="match status" value="2"/>
</dbReference>
<dbReference type="InterPro" id="IPR013162">
    <property type="entry name" value="CD80_C2-set"/>
</dbReference>
<dbReference type="InterPro" id="IPR013106">
    <property type="entry name" value="Ig_V-set"/>
</dbReference>
<feature type="domain" description="Ig-like" evidence="14">
    <location>
        <begin position="239"/>
        <end position="324"/>
    </location>
</feature>
<dbReference type="InterPro" id="IPR013783">
    <property type="entry name" value="Ig-like_fold"/>
</dbReference>
<evidence type="ECO:0000256" key="6">
    <source>
        <dbReference type="ARBA" id="ARBA00022889"/>
    </source>
</evidence>
<dbReference type="OrthoDB" id="8872282at2759"/>
<evidence type="ECO:0000256" key="8">
    <source>
        <dbReference type="ARBA" id="ARBA00023136"/>
    </source>
</evidence>
<evidence type="ECO:0000256" key="4">
    <source>
        <dbReference type="ARBA" id="ARBA00022729"/>
    </source>
</evidence>
<dbReference type="GO" id="GO:0016020">
    <property type="term" value="C:membrane"/>
    <property type="evidence" value="ECO:0007669"/>
    <property type="project" value="UniProtKB-SubCell"/>
</dbReference>
<keyword evidence="15" id="KW-1185">Reference proteome</keyword>
<comment type="similarity">
    <text evidence="2">Belongs to the nectin family.</text>
</comment>
<dbReference type="Gene3D" id="2.60.40.10">
    <property type="entry name" value="Immunoglobulins"/>
    <property type="match status" value="3"/>
</dbReference>
<gene>
    <name evidence="16" type="primary">nectin4a</name>
</gene>
<evidence type="ECO:0000256" key="2">
    <source>
        <dbReference type="ARBA" id="ARBA00007810"/>
    </source>
</evidence>